<proteinExistence type="predicted"/>
<name>A0AAW8LER3_ACILW</name>
<gene>
    <name evidence="1" type="ORF">J2X86_000109</name>
</gene>
<dbReference type="Proteomes" id="UP001262767">
    <property type="component" value="Unassembled WGS sequence"/>
</dbReference>
<evidence type="ECO:0000313" key="1">
    <source>
        <dbReference type="EMBL" id="MDR6628121.1"/>
    </source>
</evidence>
<dbReference type="AlphaFoldDB" id="A0AAW8LER3"/>
<comment type="caution">
    <text evidence="1">The sequence shown here is derived from an EMBL/GenBank/DDBJ whole genome shotgun (WGS) entry which is preliminary data.</text>
</comment>
<dbReference type="RefSeq" id="WP_310076556.1">
    <property type="nucleotide sequence ID" value="NZ_JAVDSC010000001.1"/>
</dbReference>
<dbReference type="EMBL" id="JAVDSC010000001">
    <property type="protein sequence ID" value="MDR6628121.1"/>
    <property type="molecule type" value="Genomic_DNA"/>
</dbReference>
<accession>A0AAW8LER3</accession>
<reference evidence="1" key="1">
    <citation type="submission" date="2023-07" db="EMBL/GenBank/DDBJ databases">
        <title>Sorghum-associated microbial communities from plants grown in Nebraska, USA.</title>
        <authorList>
            <person name="Schachtman D."/>
        </authorList>
    </citation>
    <scope>NUCLEOTIDE SEQUENCE</scope>
    <source>
        <strain evidence="1">BE44</strain>
    </source>
</reference>
<evidence type="ECO:0000313" key="2">
    <source>
        <dbReference type="Proteomes" id="UP001262767"/>
    </source>
</evidence>
<protein>
    <submittedName>
        <fullName evidence="1">Uncharacterized protein</fullName>
    </submittedName>
</protein>
<sequence length="59" mass="6887">MTREEFRANLYQTYVSSGTHDHVLIQEYINIAEAYVFDSKQLTITDQEAMVSRLTESQN</sequence>
<organism evidence="1 2">
    <name type="scientific">Acinetobacter lwoffii</name>
    <dbReference type="NCBI Taxonomy" id="28090"/>
    <lineage>
        <taxon>Bacteria</taxon>
        <taxon>Pseudomonadati</taxon>
        <taxon>Pseudomonadota</taxon>
        <taxon>Gammaproteobacteria</taxon>
        <taxon>Moraxellales</taxon>
        <taxon>Moraxellaceae</taxon>
        <taxon>Acinetobacter</taxon>
    </lineage>
</organism>